<dbReference type="Pfam" id="PF16555">
    <property type="entry name" value="GramPos_pilinD1"/>
    <property type="match status" value="1"/>
</dbReference>
<dbReference type="InterPro" id="IPR013783">
    <property type="entry name" value="Ig-like_fold"/>
</dbReference>
<keyword evidence="3" id="KW-0732">Signal</keyword>
<feature type="compositionally biased region" description="Pro residues" evidence="1">
    <location>
        <begin position="193"/>
        <end position="203"/>
    </location>
</feature>
<keyword evidence="6" id="KW-1185">Reference proteome</keyword>
<sequence length="293" mass="30693">MKTTMKKPLVFAATTMIAFGALGFGAGAVEARTVVGYVSQQVAATIDVNRTVNLTIRKSKPNYYDDVAEGELPPASLAGSVFEIRRIDGIDLTKAEDWDRIRGLTIEDAATMPMGPAIRATTDAEGVARFYDLEVGLYYVVENPPVTPGQNYRKSAPFLITLPTGNLDGSTWDYDVEVQAKNGPDPCDETDPCPTPTLPPIPGIPETTDPSVPPTKPGTPSTTSTPVPGEPGQPGSPDRPGGPDSPGRPGTPPSSNVPRGPLASTGASVIGVVIAALGLIGVGLFLMRRKRAD</sequence>
<dbReference type="Proteomes" id="UP001225598">
    <property type="component" value="Chromosome"/>
</dbReference>
<dbReference type="NCBIfam" id="NF033902">
    <property type="entry name" value="iso_D2_wall_anc"/>
    <property type="match status" value="1"/>
</dbReference>
<feature type="chain" id="PRO_5047391758" evidence="3">
    <location>
        <begin position="21"/>
        <end position="293"/>
    </location>
</feature>
<keyword evidence="2" id="KW-0472">Membrane</keyword>
<dbReference type="InterPro" id="IPR048052">
    <property type="entry name" value="FM1-like"/>
</dbReference>
<feature type="signal peptide" evidence="3">
    <location>
        <begin position="1"/>
        <end position="20"/>
    </location>
</feature>
<name>A0ABY8VB52_9CORY</name>
<evidence type="ECO:0000256" key="3">
    <source>
        <dbReference type="SAM" id="SignalP"/>
    </source>
</evidence>
<evidence type="ECO:0000256" key="1">
    <source>
        <dbReference type="SAM" id="MobiDB-lite"/>
    </source>
</evidence>
<keyword evidence="2" id="KW-1133">Transmembrane helix</keyword>
<feature type="transmembrane region" description="Helical" evidence="2">
    <location>
        <begin position="262"/>
        <end position="287"/>
    </location>
</feature>
<evidence type="ECO:0000256" key="2">
    <source>
        <dbReference type="SAM" id="Phobius"/>
    </source>
</evidence>
<reference evidence="5 6" key="1">
    <citation type="submission" date="2023-05" db="EMBL/GenBank/DDBJ databases">
        <title>Corynebacterium suedekumii sp. nov. and Corynebacterium breve sp. nov. isolated from raw cow's milk.</title>
        <authorList>
            <person name="Baer M.K."/>
            <person name="Mehl L."/>
            <person name="Hellmuth R."/>
            <person name="Marke G."/>
            <person name="Lipski A."/>
        </authorList>
    </citation>
    <scope>NUCLEOTIDE SEQUENCE [LARGE SCALE GENOMIC DNA]</scope>
    <source>
        <strain evidence="5 6">R4</strain>
    </source>
</reference>
<evidence type="ECO:0000259" key="4">
    <source>
        <dbReference type="Pfam" id="PF16555"/>
    </source>
</evidence>
<evidence type="ECO:0000313" key="6">
    <source>
        <dbReference type="Proteomes" id="UP001225598"/>
    </source>
</evidence>
<dbReference type="EMBL" id="CP126969">
    <property type="protein sequence ID" value="WIM66896.1"/>
    <property type="molecule type" value="Genomic_DNA"/>
</dbReference>
<protein>
    <submittedName>
        <fullName evidence="5">SpaH/EbpB family LPXTG-anchored major pilin</fullName>
    </submittedName>
</protein>
<organism evidence="5 6">
    <name type="scientific">Corynebacterium breve</name>
    <dbReference type="NCBI Taxonomy" id="3049799"/>
    <lineage>
        <taxon>Bacteria</taxon>
        <taxon>Bacillati</taxon>
        <taxon>Actinomycetota</taxon>
        <taxon>Actinomycetes</taxon>
        <taxon>Mycobacteriales</taxon>
        <taxon>Corynebacteriaceae</taxon>
        <taxon>Corynebacterium</taxon>
    </lineage>
</organism>
<feature type="region of interest" description="Disordered" evidence="1">
    <location>
        <begin position="178"/>
        <end position="262"/>
    </location>
</feature>
<gene>
    <name evidence="5" type="ORF">QP027_07080</name>
</gene>
<dbReference type="NCBIfam" id="TIGR01167">
    <property type="entry name" value="LPXTG_anchor"/>
    <property type="match status" value="1"/>
</dbReference>
<dbReference type="Gene3D" id="2.60.40.10">
    <property type="entry name" value="Immunoglobulins"/>
    <property type="match status" value="1"/>
</dbReference>
<accession>A0ABY8VB52</accession>
<feature type="domain" description="Gram-positive pilin subunit D1 N-terminal" evidence="4">
    <location>
        <begin position="90"/>
        <end position="182"/>
    </location>
</feature>
<feature type="compositionally biased region" description="Low complexity" evidence="1">
    <location>
        <begin position="218"/>
        <end position="227"/>
    </location>
</feature>
<proteinExistence type="predicted"/>
<dbReference type="InterPro" id="IPR032364">
    <property type="entry name" value="GramPos_pilinD1_N"/>
</dbReference>
<dbReference type="RefSeq" id="WP_284823612.1">
    <property type="nucleotide sequence ID" value="NZ_CP126969.1"/>
</dbReference>
<keyword evidence="2" id="KW-0812">Transmembrane</keyword>
<evidence type="ECO:0000313" key="5">
    <source>
        <dbReference type="EMBL" id="WIM66896.1"/>
    </source>
</evidence>